<dbReference type="Pfam" id="PF13581">
    <property type="entry name" value="HATPase_c_2"/>
    <property type="match status" value="1"/>
</dbReference>
<evidence type="ECO:0000259" key="1">
    <source>
        <dbReference type="Pfam" id="PF13581"/>
    </source>
</evidence>
<dbReference type="GO" id="GO:0004674">
    <property type="term" value="F:protein serine/threonine kinase activity"/>
    <property type="evidence" value="ECO:0007669"/>
    <property type="project" value="UniProtKB-EC"/>
</dbReference>
<evidence type="ECO:0000313" key="2">
    <source>
        <dbReference type="EMBL" id="MBP1924836.1"/>
    </source>
</evidence>
<organism evidence="2 3">
    <name type="scientific">Sedimentibacter acidaminivorans</name>
    <dbReference type="NCBI Taxonomy" id="913099"/>
    <lineage>
        <taxon>Bacteria</taxon>
        <taxon>Bacillati</taxon>
        <taxon>Bacillota</taxon>
        <taxon>Tissierellia</taxon>
        <taxon>Sedimentibacter</taxon>
    </lineage>
</organism>
<dbReference type="SUPFAM" id="SSF55874">
    <property type="entry name" value="ATPase domain of HSP90 chaperone/DNA topoisomerase II/histidine kinase"/>
    <property type="match status" value="1"/>
</dbReference>
<dbReference type="RefSeq" id="WP_209510600.1">
    <property type="nucleotide sequence ID" value="NZ_JAGGKS010000002.1"/>
</dbReference>
<dbReference type="CDD" id="cd16936">
    <property type="entry name" value="HATPase_RsbW-like"/>
    <property type="match status" value="1"/>
</dbReference>
<comment type="caution">
    <text evidence="2">The sequence shown here is derived from an EMBL/GenBank/DDBJ whole genome shotgun (WGS) entry which is preliminary data.</text>
</comment>
<keyword evidence="2" id="KW-0808">Transferase</keyword>
<protein>
    <submittedName>
        <fullName evidence="2">Serine/threonine-protein kinase RsbW</fullName>
        <ecNumber evidence="2">2.7.11.1</ecNumber>
    </submittedName>
</protein>
<dbReference type="EC" id="2.7.11.1" evidence="2"/>
<dbReference type="InterPro" id="IPR036890">
    <property type="entry name" value="HATPase_C_sf"/>
</dbReference>
<dbReference type="Gene3D" id="3.30.565.10">
    <property type="entry name" value="Histidine kinase-like ATPase, C-terminal domain"/>
    <property type="match status" value="1"/>
</dbReference>
<sequence length="128" mass="14446">MNYKIEKKVQSDINIVKNVVEDILLDIRDGLTESNFFNTKLILNELIINGVKHGNLDDINKSLFIDVLVNNSCLIIKVSDEGKGIKYKHKKLGEYDFCENGRGLMLVEGLADKVDINGNTVTCVQYLK</sequence>
<evidence type="ECO:0000313" key="3">
    <source>
        <dbReference type="Proteomes" id="UP001519342"/>
    </source>
</evidence>
<name>A0ABS4GAW6_9FIRM</name>
<dbReference type="InterPro" id="IPR003594">
    <property type="entry name" value="HATPase_dom"/>
</dbReference>
<accession>A0ABS4GAW6</accession>
<dbReference type="EMBL" id="JAGGKS010000002">
    <property type="protein sequence ID" value="MBP1924836.1"/>
    <property type="molecule type" value="Genomic_DNA"/>
</dbReference>
<keyword evidence="3" id="KW-1185">Reference proteome</keyword>
<keyword evidence="2" id="KW-0418">Kinase</keyword>
<reference evidence="2 3" key="1">
    <citation type="submission" date="2021-03" db="EMBL/GenBank/DDBJ databases">
        <title>Genomic Encyclopedia of Type Strains, Phase IV (KMG-IV): sequencing the most valuable type-strain genomes for metagenomic binning, comparative biology and taxonomic classification.</title>
        <authorList>
            <person name="Goeker M."/>
        </authorList>
    </citation>
    <scope>NUCLEOTIDE SEQUENCE [LARGE SCALE GENOMIC DNA]</scope>
    <source>
        <strain evidence="2 3">DSM 24004</strain>
    </source>
</reference>
<dbReference type="Proteomes" id="UP001519342">
    <property type="component" value="Unassembled WGS sequence"/>
</dbReference>
<gene>
    <name evidence="2" type="ORF">J2Z76_000693</name>
</gene>
<feature type="domain" description="Histidine kinase/HSP90-like ATPase" evidence="1">
    <location>
        <begin position="28"/>
        <end position="124"/>
    </location>
</feature>
<proteinExistence type="predicted"/>